<evidence type="ECO:0000256" key="5">
    <source>
        <dbReference type="ARBA" id="ARBA00023077"/>
    </source>
</evidence>
<dbReference type="EMBL" id="JALGBH010000001">
    <property type="protein sequence ID" value="MCJ0741190.1"/>
    <property type="molecule type" value="Genomic_DNA"/>
</dbReference>
<dbReference type="Gene3D" id="2.60.40.1120">
    <property type="entry name" value="Carboxypeptidase-like, regulatory domain"/>
    <property type="match status" value="1"/>
</dbReference>
<sequence>MRLTTVILIASLMQVSAAGFAQRININKRNLRLETALNEIRKQSGYDFYYDGKIIPRNKSLDISLNDASVDVALQTVLKDLALTYKIDGRSVVIKPKEEISMFDYIISPFQRIDVRGRVLDQQKNPLAGATIKVKGTNQSVITDETGQFLLRNVDEKAVLIIAYMGYTTREINVSNNLGDIVMLLADNKLEEVNVTVSTGYQSLPKERATGAFGSVSRATLDHRPVSNLSSALQGMVAGMQAKEKEDGSVDFLIRGNSSLYAEARPLIVVDGFPVSGSDFSDINPNDIESITVLKDAAAASIWGARSANGVIVIVTKKLKGTSKLNVEGSAFTRIAGKPDLDQLLTTANSADHVAYERKAFENKWEFNPITNSFFDVFKPLTLAQELMYANKYGKISTADMNAELDRLSMIDNRQQIRDLLLQRAILNQYNVNIQTGTERSKTYASMMYEKNKTGYIKSGYDRFNLNFNNDFKITRYLNFNLSANLQYKKQETSGATVAELQELSPYEVLLNDDGSYGVNLKGYNRDQLSQMPLNKFTYSDVSYNLLREIRGRSRKNEVLSSRVQAGLNLTILKGLTFDTRFQYERSKTNYEEIYDESTFYVRDLSTMLTDYNYNTKVVVKSYIPKGGILKGKASTRSNGLPYDVSVADLESFLVRNQFNYDKLIAQKHQISAIAGMEISKYTTSSRANPYVYGYDPDKLQATTPPYGYGSAVDPILDFTGGAFYNAIPGGDTIFDWLRNKYVSFYGNASYTYDNKYTLSGSIRSDASNFITDNPQLRWSPLWSVGAKWNVMNEDFMPKKGLFNRLELRLTYGKNGNVEGSTSTKALLSVGTSPSVTTGTIVASIADNGNPSLRWEKTTSTNLGIDFALLDHKLFGTIDLYNKKGKDITGNIALAAATGTTQQKFNNAEITNRGIELTLGTNLTIPNTKIGYSTSFNYAYNHNNVDKLYKPTLLPYQLLGNVFVEGRPVNPIYTYTYIGMKDGVPQVAGPNGSLQSFNDLTFYNTGNGLQFLNYEGTGTPTHTLGWTNNIRVQNFNLTAIFIGKMGGVYRNPTFAYATTVGSSKTQVDRFVSDVLAGDPNLPGFANPGEPQLYRWNRYAPVLNTLIESSSYIELKELTLEYNLPKKIAEQIKVNNVKFFAQTRDVGLIWQANSKGYNPDWLPGTNRPLQTYTFGINLQF</sequence>
<evidence type="ECO:0000256" key="7">
    <source>
        <dbReference type="ARBA" id="ARBA00023237"/>
    </source>
</evidence>
<dbReference type="Pfam" id="PF00593">
    <property type="entry name" value="TonB_dep_Rec_b-barrel"/>
    <property type="match status" value="1"/>
</dbReference>
<feature type="chain" id="PRO_5045995049" evidence="10">
    <location>
        <begin position="22"/>
        <end position="1179"/>
    </location>
</feature>
<dbReference type="InterPro" id="IPR037066">
    <property type="entry name" value="Plug_dom_sf"/>
</dbReference>
<evidence type="ECO:0000313" key="14">
    <source>
        <dbReference type="Proteomes" id="UP001165460"/>
    </source>
</evidence>
<dbReference type="InterPro" id="IPR000531">
    <property type="entry name" value="Beta-barrel_TonB"/>
</dbReference>
<evidence type="ECO:0000259" key="12">
    <source>
        <dbReference type="Pfam" id="PF07715"/>
    </source>
</evidence>
<evidence type="ECO:0000256" key="10">
    <source>
        <dbReference type="SAM" id="SignalP"/>
    </source>
</evidence>
<dbReference type="SUPFAM" id="SSF49464">
    <property type="entry name" value="Carboxypeptidase regulatory domain-like"/>
    <property type="match status" value="1"/>
</dbReference>
<keyword evidence="10" id="KW-0732">Signal</keyword>
<keyword evidence="14" id="KW-1185">Reference proteome</keyword>
<proteinExistence type="inferred from homology"/>
<dbReference type="InterPro" id="IPR039426">
    <property type="entry name" value="TonB-dep_rcpt-like"/>
</dbReference>
<dbReference type="InterPro" id="IPR023996">
    <property type="entry name" value="TonB-dep_OMP_SusC/RagA"/>
</dbReference>
<comment type="caution">
    <text evidence="13">The sequence shown here is derived from an EMBL/GenBank/DDBJ whole genome shotgun (WGS) entry which is preliminary data.</text>
</comment>
<keyword evidence="4 8" id="KW-0812">Transmembrane</keyword>
<accession>A0ABS9ZRI9</accession>
<feature type="domain" description="TonB-dependent receptor plug" evidence="12">
    <location>
        <begin position="206"/>
        <end position="311"/>
    </location>
</feature>
<feature type="signal peptide" evidence="10">
    <location>
        <begin position="1"/>
        <end position="21"/>
    </location>
</feature>
<evidence type="ECO:0000256" key="2">
    <source>
        <dbReference type="ARBA" id="ARBA00022448"/>
    </source>
</evidence>
<keyword evidence="3 8" id="KW-1134">Transmembrane beta strand</keyword>
<evidence type="ECO:0000259" key="11">
    <source>
        <dbReference type="Pfam" id="PF00593"/>
    </source>
</evidence>
<evidence type="ECO:0000256" key="1">
    <source>
        <dbReference type="ARBA" id="ARBA00004571"/>
    </source>
</evidence>
<keyword evidence="5 9" id="KW-0798">TonB box</keyword>
<feature type="domain" description="TonB-dependent receptor-like beta-barrel" evidence="11">
    <location>
        <begin position="516"/>
        <end position="1002"/>
    </location>
</feature>
<evidence type="ECO:0000256" key="4">
    <source>
        <dbReference type="ARBA" id="ARBA00022692"/>
    </source>
</evidence>
<dbReference type="NCBIfam" id="TIGR04057">
    <property type="entry name" value="SusC_RagA_signa"/>
    <property type="match status" value="1"/>
</dbReference>
<evidence type="ECO:0000256" key="3">
    <source>
        <dbReference type="ARBA" id="ARBA00022452"/>
    </source>
</evidence>
<dbReference type="NCBIfam" id="TIGR04056">
    <property type="entry name" value="OMP_RagA_SusC"/>
    <property type="match status" value="1"/>
</dbReference>
<evidence type="ECO:0000313" key="13">
    <source>
        <dbReference type="EMBL" id="MCJ0741190.1"/>
    </source>
</evidence>
<dbReference type="SUPFAM" id="SSF56935">
    <property type="entry name" value="Porins"/>
    <property type="match status" value="1"/>
</dbReference>
<dbReference type="Gene3D" id="2.40.170.20">
    <property type="entry name" value="TonB-dependent receptor, beta-barrel domain"/>
    <property type="match status" value="1"/>
</dbReference>
<reference evidence="13" key="1">
    <citation type="submission" date="2022-03" db="EMBL/GenBank/DDBJ databases">
        <authorList>
            <person name="Woo C.Y."/>
        </authorList>
    </citation>
    <scope>NUCLEOTIDE SEQUENCE</scope>
    <source>
        <strain evidence="13">CYS-01</strain>
    </source>
</reference>
<organism evidence="13 14">
    <name type="scientific">Pedobacter montanisoli</name>
    <dbReference type="NCBI Taxonomy" id="2923277"/>
    <lineage>
        <taxon>Bacteria</taxon>
        <taxon>Pseudomonadati</taxon>
        <taxon>Bacteroidota</taxon>
        <taxon>Sphingobacteriia</taxon>
        <taxon>Sphingobacteriales</taxon>
        <taxon>Sphingobacteriaceae</taxon>
        <taxon>Pedobacter</taxon>
    </lineage>
</organism>
<keyword evidence="7 8" id="KW-0998">Cell outer membrane</keyword>
<comment type="subcellular location">
    <subcellularLocation>
        <location evidence="1 8">Cell outer membrane</location>
        <topology evidence="1 8">Multi-pass membrane protein</topology>
    </subcellularLocation>
</comment>
<name>A0ABS9ZRI9_9SPHI</name>
<dbReference type="PROSITE" id="PS52016">
    <property type="entry name" value="TONB_DEPENDENT_REC_3"/>
    <property type="match status" value="1"/>
</dbReference>
<evidence type="ECO:0000256" key="8">
    <source>
        <dbReference type="PROSITE-ProRule" id="PRU01360"/>
    </source>
</evidence>
<keyword evidence="6 8" id="KW-0472">Membrane</keyword>
<dbReference type="InterPro" id="IPR023997">
    <property type="entry name" value="TonB-dep_OMP_SusC/RagA_CS"/>
</dbReference>
<evidence type="ECO:0000256" key="9">
    <source>
        <dbReference type="RuleBase" id="RU003357"/>
    </source>
</evidence>
<evidence type="ECO:0000256" key="6">
    <source>
        <dbReference type="ARBA" id="ARBA00023136"/>
    </source>
</evidence>
<dbReference type="RefSeq" id="WP_243357554.1">
    <property type="nucleotide sequence ID" value="NZ_JALGBH010000001.1"/>
</dbReference>
<dbReference type="Pfam" id="PF07715">
    <property type="entry name" value="Plug"/>
    <property type="match status" value="1"/>
</dbReference>
<dbReference type="Gene3D" id="2.170.130.10">
    <property type="entry name" value="TonB-dependent receptor, plug domain"/>
    <property type="match status" value="1"/>
</dbReference>
<gene>
    <name evidence="13" type="ORF">MMF97_00615</name>
</gene>
<dbReference type="InterPro" id="IPR012910">
    <property type="entry name" value="Plug_dom"/>
</dbReference>
<dbReference type="InterPro" id="IPR036942">
    <property type="entry name" value="Beta-barrel_TonB_sf"/>
</dbReference>
<protein>
    <submittedName>
        <fullName evidence="13">SusC/RagA family TonB-linked outer membrane protein</fullName>
    </submittedName>
</protein>
<keyword evidence="2 8" id="KW-0813">Transport</keyword>
<dbReference type="Pfam" id="PF13715">
    <property type="entry name" value="CarbopepD_reg_2"/>
    <property type="match status" value="1"/>
</dbReference>
<dbReference type="InterPro" id="IPR008969">
    <property type="entry name" value="CarboxyPept-like_regulatory"/>
</dbReference>
<dbReference type="Proteomes" id="UP001165460">
    <property type="component" value="Unassembled WGS sequence"/>
</dbReference>
<comment type="similarity">
    <text evidence="8 9">Belongs to the TonB-dependent receptor family.</text>
</comment>